<comment type="caution">
    <text evidence="2">The sequence shown here is derived from an EMBL/GenBank/DDBJ whole genome shotgun (WGS) entry which is preliminary data.</text>
</comment>
<name>A0A2S6GWX3_9PSEU</name>
<organism evidence="2 3">
    <name type="scientific">Actinokineospora auranticolor</name>
    <dbReference type="NCBI Taxonomy" id="155976"/>
    <lineage>
        <taxon>Bacteria</taxon>
        <taxon>Bacillati</taxon>
        <taxon>Actinomycetota</taxon>
        <taxon>Actinomycetes</taxon>
        <taxon>Pseudonocardiales</taxon>
        <taxon>Pseudonocardiaceae</taxon>
        <taxon>Actinokineospora</taxon>
    </lineage>
</organism>
<dbReference type="RefSeq" id="WP_146107959.1">
    <property type="nucleotide sequence ID" value="NZ_CP154825.1"/>
</dbReference>
<keyword evidence="1" id="KW-0812">Transmembrane</keyword>
<protein>
    <submittedName>
        <fullName evidence="2">Uncharacterized protein</fullName>
    </submittedName>
</protein>
<accession>A0A2S6GWX3</accession>
<evidence type="ECO:0000313" key="2">
    <source>
        <dbReference type="EMBL" id="PPK69686.1"/>
    </source>
</evidence>
<dbReference type="AlphaFoldDB" id="A0A2S6GWX3"/>
<dbReference type="EMBL" id="PTIX01000003">
    <property type="protein sequence ID" value="PPK69686.1"/>
    <property type="molecule type" value="Genomic_DNA"/>
</dbReference>
<keyword evidence="1" id="KW-1133">Transmembrane helix</keyword>
<reference evidence="2 3" key="1">
    <citation type="submission" date="2018-02" db="EMBL/GenBank/DDBJ databases">
        <title>Genomic Encyclopedia of Archaeal and Bacterial Type Strains, Phase II (KMG-II): from individual species to whole genera.</title>
        <authorList>
            <person name="Goeker M."/>
        </authorList>
    </citation>
    <scope>NUCLEOTIDE SEQUENCE [LARGE SCALE GENOMIC DNA]</scope>
    <source>
        <strain evidence="2 3">YU 961-1</strain>
    </source>
</reference>
<keyword evidence="1" id="KW-0472">Membrane</keyword>
<evidence type="ECO:0000313" key="3">
    <source>
        <dbReference type="Proteomes" id="UP000239203"/>
    </source>
</evidence>
<gene>
    <name evidence="2" type="ORF">CLV40_103296</name>
</gene>
<proteinExistence type="predicted"/>
<keyword evidence="3" id="KW-1185">Reference proteome</keyword>
<dbReference type="Proteomes" id="UP000239203">
    <property type="component" value="Unassembled WGS sequence"/>
</dbReference>
<sequence length="109" mass="11018">MKDRIARGSRLAVSLLGTAGFLVATAGVASADAGTVESSIPFEVAGPVGTLAVIFGAGGLIVGLIRRRRRVAVAPANLPIAPVETEEPPQVVGALKLPAPRRSQADNPA</sequence>
<feature type="transmembrane region" description="Helical" evidence="1">
    <location>
        <begin position="47"/>
        <end position="65"/>
    </location>
</feature>
<evidence type="ECO:0000256" key="1">
    <source>
        <dbReference type="SAM" id="Phobius"/>
    </source>
</evidence>